<accession>A0ABW8IHU0</accession>
<protein>
    <recommendedName>
        <fullName evidence="5">Lipase (Class 3)</fullName>
    </recommendedName>
</protein>
<proteinExistence type="predicted"/>
<dbReference type="Proteomes" id="UP001620409">
    <property type="component" value="Unassembled WGS sequence"/>
</dbReference>
<name>A0ABW8IHU0_9GAMM</name>
<dbReference type="InterPro" id="IPR046742">
    <property type="entry name" value="DUF6792"/>
</dbReference>
<dbReference type="RefSeq" id="WP_380009867.1">
    <property type="nucleotide sequence ID" value="NZ_JADIKI010000022.1"/>
</dbReference>
<feature type="domain" description="X-Tfes XVIPCD" evidence="1">
    <location>
        <begin position="392"/>
        <end position="487"/>
    </location>
</feature>
<evidence type="ECO:0008006" key="5">
    <source>
        <dbReference type="Google" id="ProtNLM"/>
    </source>
</evidence>
<comment type="caution">
    <text evidence="3">The sequence shown here is derived from an EMBL/GenBank/DDBJ whole genome shotgun (WGS) entry which is preliminary data.</text>
</comment>
<reference evidence="3 4" key="1">
    <citation type="submission" date="2020-10" db="EMBL/GenBank/DDBJ databases">
        <title>Phylogeny of dyella-like bacteria.</title>
        <authorList>
            <person name="Fu J."/>
        </authorList>
    </citation>
    <scope>NUCLEOTIDE SEQUENCE [LARGE SCALE GENOMIC DNA]</scope>
    <source>
        <strain evidence="3 4">DHG40</strain>
    </source>
</reference>
<dbReference type="EMBL" id="JADIKI010000022">
    <property type="protein sequence ID" value="MFK2854762.1"/>
    <property type="molecule type" value="Genomic_DNA"/>
</dbReference>
<evidence type="ECO:0000313" key="3">
    <source>
        <dbReference type="EMBL" id="MFK2854762.1"/>
    </source>
</evidence>
<dbReference type="Gene3D" id="3.40.50.1820">
    <property type="entry name" value="alpha/beta hydrolase"/>
    <property type="match status" value="1"/>
</dbReference>
<organism evidence="3 4">
    <name type="scientific">Dyella humi</name>
    <dbReference type="NCBI Taxonomy" id="1770547"/>
    <lineage>
        <taxon>Bacteria</taxon>
        <taxon>Pseudomonadati</taxon>
        <taxon>Pseudomonadota</taxon>
        <taxon>Gammaproteobacteria</taxon>
        <taxon>Lysobacterales</taxon>
        <taxon>Rhodanobacteraceae</taxon>
        <taxon>Dyella</taxon>
    </lineage>
</organism>
<evidence type="ECO:0000313" key="4">
    <source>
        <dbReference type="Proteomes" id="UP001620409"/>
    </source>
</evidence>
<dbReference type="InterPro" id="IPR029058">
    <property type="entry name" value="AB_hydrolase_fold"/>
</dbReference>
<dbReference type="Pfam" id="PF20410">
    <property type="entry name" value="X-Tfes_XVIPCD"/>
    <property type="match status" value="1"/>
</dbReference>
<evidence type="ECO:0000259" key="1">
    <source>
        <dbReference type="Pfam" id="PF20410"/>
    </source>
</evidence>
<dbReference type="SUPFAM" id="SSF53474">
    <property type="entry name" value="alpha/beta-Hydrolases"/>
    <property type="match status" value="1"/>
</dbReference>
<keyword evidence="4" id="KW-1185">Reference proteome</keyword>
<dbReference type="InterPro" id="IPR046519">
    <property type="entry name" value="X-Tfes_XVIPCD"/>
</dbReference>
<dbReference type="Pfam" id="PF20591">
    <property type="entry name" value="DUF6792"/>
    <property type="match status" value="1"/>
</dbReference>
<gene>
    <name evidence="3" type="ORF">ISP18_09190</name>
</gene>
<evidence type="ECO:0000259" key="2">
    <source>
        <dbReference type="Pfam" id="PF20591"/>
    </source>
</evidence>
<sequence length="516" mass="56131">MTITVKDYAVLCSDSYNNREKGKKIILGGVIYKVFDRYSNSFTGYQGTAYQRLDTEEVVIASRGTEKNWSDALTDAGMVVAGLNAQIVDAKGFADRVKHEVEKQSALQNRSTPSITVTGHSLGGAITEILAHEFGMHGVTFNAYGAVDMGYRIPEGGSQVTNYVRMTDVVSAASRHFGKVVELATPEDIEQLKHAGYDNNVTAQSLRNPLTALSFAAHGIDNFAPNNPGLTRSDLSPDNEARARAHGKAIGLYRADIQALRANTLSLPWELQQKQQTAVHLAGRAATAALQGDFEHAGKITELAAHRTTENARYAWNTATNTAMLGINAIDRVGEHIADQIKETAGDVNTYLDHLGKAMGSDVLERNVRHAVQDISQAVGQGRDIAHRLLSDASHPVHDLYQQARDAIHRLDAEHGHNSDQRSDNLAASLTVAAHREGINQISHVVLSEDASHAFAMDRSHSPLNRFAVVSVVDAINTPIEQSSAAWIQVAQERAQVQAREQVLQPARQQSHGLSR</sequence>
<feature type="domain" description="DUF6792" evidence="2">
    <location>
        <begin position="39"/>
        <end position="128"/>
    </location>
</feature>